<dbReference type="Pfam" id="PF17777">
    <property type="entry name" value="RL10P_insert"/>
    <property type="match status" value="1"/>
</dbReference>
<dbReference type="GO" id="GO:0030687">
    <property type="term" value="C:preribosome, large subunit precursor"/>
    <property type="evidence" value="ECO:0007669"/>
    <property type="project" value="TreeGrafter"/>
</dbReference>
<evidence type="ECO:0000313" key="11">
    <source>
        <dbReference type="Proteomes" id="UP000694844"/>
    </source>
</evidence>
<accession>A0A8B8CE51</accession>
<organism evidence="11 12">
    <name type="scientific">Crassostrea virginica</name>
    <name type="common">Eastern oyster</name>
    <dbReference type="NCBI Taxonomy" id="6565"/>
    <lineage>
        <taxon>Eukaryota</taxon>
        <taxon>Metazoa</taxon>
        <taxon>Spiralia</taxon>
        <taxon>Lophotrochozoa</taxon>
        <taxon>Mollusca</taxon>
        <taxon>Bivalvia</taxon>
        <taxon>Autobranchia</taxon>
        <taxon>Pteriomorphia</taxon>
        <taxon>Ostreida</taxon>
        <taxon>Ostreoidea</taxon>
        <taxon>Ostreidae</taxon>
        <taxon>Crassostrea</taxon>
    </lineage>
</organism>
<dbReference type="CDD" id="cd05796">
    <property type="entry name" value="Ribosomal_P0_like"/>
    <property type="match status" value="1"/>
</dbReference>
<evidence type="ECO:0000256" key="2">
    <source>
        <dbReference type="ARBA" id="ARBA00008889"/>
    </source>
</evidence>
<evidence type="ECO:0000256" key="5">
    <source>
        <dbReference type="ARBA" id="ARBA00022553"/>
    </source>
</evidence>
<keyword evidence="5" id="KW-0597">Phosphoprotein</keyword>
<dbReference type="InterPro" id="IPR001790">
    <property type="entry name" value="Ribosomal_uL10"/>
</dbReference>
<dbReference type="Pfam" id="PF00466">
    <property type="entry name" value="Ribosomal_L10"/>
    <property type="match status" value="1"/>
</dbReference>
<dbReference type="InterPro" id="IPR051742">
    <property type="entry name" value="Ribosome_Assembly_uL10"/>
</dbReference>
<dbReference type="Gene3D" id="3.90.105.20">
    <property type="match status" value="1"/>
</dbReference>
<dbReference type="GO" id="GO:0000027">
    <property type="term" value="P:ribosomal large subunit assembly"/>
    <property type="evidence" value="ECO:0007669"/>
    <property type="project" value="InterPro"/>
</dbReference>
<keyword evidence="4 8" id="KW-0690">Ribosome biogenesis</keyword>
<feature type="compositionally biased region" description="Acidic residues" evidence="9">
    <location>
        <begin position="285"/>
        <end position="304"/>
    </location>
</feature>
<keyword evidence="11" id="KW-1185">Reference proteome</keyword>
<comment type="subunit">
    <text evidence="7">Associates with the pre-60S ribosomal particle. Interacts with MINAS-60 (product of an alternative open reading frame of RBM10).</text>
</comment>
<dbReference type="PANTHER" id="PTHR45841:SF1">
    <property type="entry name" value="MRNA TURNOVER PROTEIN 4 HOMOLOG"/>
    <property type="match status" value="1"/>
</dbReference>
<reference evidence="11" key="1">
    <citation type="submission" date="2024-06" db="UniProtKB">
        <authorList>
            <consortium name="RefSeq"/>
        </authorList>
    </citation>
    <scope>NUCLEOTIDE SEQUENCE [LARGE SCALE GENOMIC DNA]</scope>
</reference>
<dbReference type="Proteomes" id="UP000694844">
    <property type="component" value="Chromosome 1"/>
</dbReference>
<evidence type="ECO:0000256" key="9">
    <source>
        <dbReference type="SAM" id="MobiDB-lite"/>
    </source>
</evidence>
<dbReference type="FunFam" id="3.90.105.20:FF:000002">
    <property type="entry name" value="Ribosome assembly factor mrt4"/>
    <property type="match status" value="1"/>
</dbReference>
<dbReference type="OrthoDB" id="10262308at2759"/>
<dbReference type="InterPro" id="IPR040637">
    <property type="entry name" value="Ribosomal_uL10-like_insert"/>
</dbReference>
<dbReference type="GO" id="GO:0005730">
    <property type="term" value="C:nucleolus"/>
    <property type="evidence" value="ECO:0007669"/>
    <property type="project" value="UniProtKB-SubCell"/>
</dbReference>
<dbReference type="Gene3D" id="3.30.70.1730">
    <property type="match status" value="1"/>
</dbReference>
<dbReference type="RefSeq" id="XP_022314057.1">
    <property type="nucleotide sequence ID" value="XM_022458349.1"/>
</dbReference>
<keyword evidence="6 8" id="KW-0539">Nucleus</keyword>
<gene>
    <name evidence="12" type="primary">LOC111118739</name>
</gene>
<dbReference type="FunFam" id="3.30.70.1730:FF:000004">
    <property type="entry name" value="Ribosome assembly factor mrt4"/>
    <property type="match status" value="1"/>
</dbReference>
<dbReference type="PANTHER" id="PTHR45841">
    <property type="entry name" value="MRNA TURNOVER PROTEIN 4 MRTO4"/>
    <property type="match status" value="1"/>
</dbReference>
<comment type="subcellular location">
    <subcellularLocation>
        <location evidence="8">Cytoplasm</location>
    </subcellularLocation>
    <subcellularLocation>
        <location evidence="8">Nucleus</location>
        <location evidence="8">Nucleolus</location>
    </subcellularLocation>
</comment>
<evidence type="ECO:0000313" key="12">
    <source>
        <dbReference type="RefSeq" id="XP_022314057.1"/>
    </source>
</evidence>
<evidence type="ECO:0000259" key="10">
    <source>
        <dbReference type="Pfam" id="PF17777"/>
    </source>
</evidence>
<dbReference type="GO" id="GO:0005737">
    <property type="term" value="C:cytoplasm"/>
    <property type="evidence" value="ECO:0007669"/>
    <property type="project" value="UniProtKB-SubCell"/>
</dbReference>
<proteinExistence type="inferred from homology"/>
<dbReference type="GeneID" id="111118739"/>
<name>A0A8B8CE51_CRAVI</name>
<dbReference type="KEGG" id="cvn:111118739"/>
<dbReference type="InterPro" id="IPR043164">
    <property type="entry name" value="Ribosomal_uL10-like_insert_sf"/>
</dbReference>
<keyword evidence="3 8" id="KW-0963">Cytoplasm</keyword>
<evidence type="ECO:0000256" key="7">
    <source>
        <dbReference type="ARBA" id="ARBA00066238"/>
    </source>
</evidence>
<protein>
    <recommendedName>
        <fullName evidence="8">Ribosome assembly factor mrt4</fullName>
    </recommendedName>
</protein>
<feature type="domain" description="Large ribosomal subunit protein uL10-like insertion" evidence="10">
    <location>
        <begin position="171"/>
        <end position="240"/>
    </location>
</feature>
<dbReference type="GO" id="GO:0006364">
    <property type="term" value="P:rRNA processing"/>
    <property type="evidence" value="ECO:0007669"/>
    <property type="project" value="TreeGrafter"/>
</dbReference>
<sequence length="304" mass="35362">MILICTMANRHGTYKSLINQSHKTIRFRSKENRSTCVYHEYILVVKMPKSKRDKKVSLTQTKKKGLEFKQKIIEDVQACCDKYKHIFLFSVHNMRNTHLKEVRQSWTGSRFYFGKNKVMALALGRTQEDEYKDNLHKLSTQLRGQSGLLFTNKSKKEVLSFFDEYRVPDYARSGNICQQTVMLDEGPIPEFSHSMEPQLRQLGLPTCLQKGVVTLRNNHTVCEQGNILTPEQARILKLFGYKMAEFFVTIEGMWSSNGKWELIADRPDPIVPPKVTIKAKPRKEEDEDEMEDDEEEIEDDEEGT</sequence>
<evidence type="ECO:0000256" key="4">
    <source>
        <dbReference type="ARBA" id="ARBA00022517"/>
    </source>
</evidence>
<dbReference type="GO" id="GO:0000956">
    <property type="term" value="P:nuclear-transcribed mRNA catabolic process"/>
    <property type="evidence" value="ECO:0007669"/>
    <property type="project" value="TreeGrafter"/>
</dbReference>
<feature type="region of interest" description="Disordered" evidence="9">
    <location>
        <begin position="271"/>
        <end position="304"/>
    </location>
</feature>
<dbReference type="AlphaFoldDB" id="A0A8B8CE51"/>
<dbReference type="InterPro" id="IPR033867">
    <property type="entry name" value="Mrt4"/>
</dbReference>
<evidence type="ECO:0000256" key="3">
    <source>
        <dbReference type="ARBA" id="ARBA00022490"/>
    </source>
</evidence>
<evidence type="ECO:0000256" key="1">
    <source>
        <dbReference type="ARBA" id="ARBA00004046"/>
    </source>
</evidence>
<dbReference type="SUPFAM" id="SSF160369">
    <property type="entry name" value="Ribosomal protein L10-like"/>
    <property type="match status" value="1"/>
</dbReference>
<evidence type="ECO:0000256" key="6">
    <source>
        <dbReference type="ARBA" id="ARBA00023242"/>
    </source>
</evidence>
<reference evidence="12" key="2">
    <citation type="submission" date="2025-08" db="UniProtKB">
        <authorList>
            <consortium name="RefSeq"/>
        </authorList>
    </citation>
    <scope>IDENTIFICATION</scope>
    <source>
        <tissue evidence="12">Whole sample</tissue>
    </source>
</reference>
<dbReference type="InterPro" id="IPR043141">
    <property type="entry name" value="Ribosomal_uL10-like_sf"/>
</dbReference>
<comment type="function">
    <text evidence="1 8">Component of the ribosome assembly machinery. Nuclear paralog of the ribosomal protein P0, it binds pre-60S subunits at an early stage of assembly in the nucleolus, and is replaced by P0 in cytoplasmic pre-60S subunits and mature 80S ribosomes.</text>
</comment>
<evidence type="ECO:0000256" key="8">
    <source>
        <dbReference type="RuleBase" id="RU364039"/>
    </source>
</evidence>
<comment type="similarity">
    <text evidence="2 8">Belongs to the universal ribosomal protein uL10 family.</text>
</comment>
<dbReference type="GO" id="GO:0003723">
    <property type="term" value="F:RNA binding"/>
    <property type="evidence" value="ECO:0007669"/>
    <property type="project" value="TreeGrafter"/>
</dbReference>